<name>A0A914VKY5_9BILA</name>
<sequence>MDEGEPAVSSEETEGEPDAHNGTANHNGDNDERGADDGEVSIVEEASTSMYLPYDKKTWSPLSLYRTPQQMIMMAIRQSGSEG</sequence>
<dbReference type="Proteomes" id="UP000887566">
    <property type="component" value="Unplaced"/>
</dbReference>
<feature type="region of interest" description="Disordered" evidence="1">
    <location>
        <begin position="1"/>
        <end position="52"/>
    </location>
</feature>
<organism evidence="2 3">
    <name type="scientific">Plectus sambesii</name>
    <dbReference type="NCBI Taxonomy" id="2011161"/>
    <lineage>
        <taxon>Eukaryota</taxon>
        <taxon>Metazoa</taxon>
        <taxon>Ecdysozoa</taxon>
        <taxon>Nematoda</taxon>
        <taxon>Chromadorea</taxon>
        <taxon>Plectida</taxon>
        <taxon>Plectina</taxon>
        <taxon>Plectoidea</taxon>
        <taxon>Plectidae</taxon>
        <taxon>Plectus</taxon>
    </lineage>
</organism>
<reference evidence="3" key="1">
    <citation type="submission" date="2022-11" db="UniProtKB">
        <authorList>
            <consortium name="WormBaseParasite"/>
        </authorList>
    </citation>
    <scope>IDENTIFICATION</scope>
</reference>
<feature type="compositionally biased region" description="Acidic residues" evidence="1">
    <location>
        <begin position="1"/>
        <end position="16"/>
    </location>
</feature>
<evidence type="ECO:0000313" key="2">
    <source>
        <dbReference type="Proteomes" id="UP000887566"/>
    </source>
</evidence>
<dbReference type="WBParaSite" id="PSAMB.scaffold21743size570.g38392.t1">
    <property type="protein sequence ID" value="PSAMB.scaffold21743size570.g38392.t1"/>
    <property type="gene ID" value="PSAMB.scaffold21743size570.g38392"/>
</dbReference>
<dbReference type="AlphaFoldDB" id="A0A914VKY5"/>
<evidence type="ECO:0000256" key="1">
    <source>
        <dbReference type="SAM" id="MobiDB-lite"/>
    </source>
</evidence>
<evidence type="ECO:0000313" key="3">
    <source>
        <dbReference type="WBParaSite" id="PSAMB.scaffold21743size570.g38392.t1"/>
    </source>
</evidence>
<proteinExistence type="predicted"/>
<protein>
    <submittedName>
        <fullName evidence="3">Uncharacterized protein</fullName>
    </submittedName>
</protein>
<keyword evidence="2" id="KW-1185">Reference proteome</keyword>
<accession>A0A914VKY5</accession>